<name>A0A8S5N581_9CAUD</name>
<dbReference type="EMBL" id="BK015063">
    <property type="protein sequence ID" value="DAD89536.1"/>
    <property type="molecule type" value="Genomic_DNA"/>
</dbReference>
<feature type="domain" description="N-acetyltransferase" evidence="3">
    <location>
        <begin position="2"/>
        <end position="171"/>
    </location>
</feature>
<accession>A0A8S5N581</accession>
<dbReference type="PROSITE" id="PS51186">
    <property type="entry name" value="GNAT"/>
    <property type="match status" value="1"/>
</dbReference>
<dbReference type="PANTHER" id="PTHR43420">
    <property type="entry name" value="ACETYLTRANSFERASE"/>
    <property type="match status" value="1"/>
</dbReference>
<dbReference type="GO" id="GO:0016747">
    <property type="term" value="F:acyltransferase activity, transferring groups other than amino-acyl groups"/>
    <property type="evidence" value="ECO:0007669"/>
    <property type="project" value="InterPro"/>
</dbReference>
<dbReference type="Pfam" id="PF00583">
    <property type="entry name" value="Acetyltransf_1"/>
    <property type="match status" value="1"/>
</dbReference>
<keyword evidence="2" id="KW-0012">Acyltransferase</keyword>
<dbReference type="Gene3D" id="3.40.630.30">
    <property type="match status" value="1"/>
</dbReference>
<evidence type="ECO:0000256" key="2">
    <source>
        <dbReference type="ARBA" id="ARBA00023315"/>
    </source>
</evidence>
<dbReference type="InterPro" id="IPR016181">
    <property type="entry name" value="Acyl_CoA_acyltransferase"/>
</dbReference>
<dbReference type="SUPFAM" id="SSF55729">
    <property type="entry name" value="Acyl-CoA N-acyltransferases (Nat)"/>
    <property type="match status" value="1"/>
</dbReference>
<sequence>MYKIEKGTAADIDELEQLYNELNDHLEATINYPGWIKGIYPVREDAVKGIGCGALFVLRIEGRIGGSIILSHEPEEAYTQIRWGIEADYADILVIHTFVVHPLFMKQGVGSALLRFAEQYGRQEGMKAIRLDVSIHNAPAIAAYEKHGYRYVGTVDLGLNYPHLVWFRLYEQLL</sequence>
<protein>
    <submittedName>
        <fullName evidence="4">Acetyltransferase domain containing protein</fullName>
    </submittedName>
</protein>
<organism evidence="4">
    <name type="scientific">Myoviridae sp. ctU4n16</name>
    <dbReference type="NCBI Taxonomy" id="2826658"/>
    <lineage>
        <taxon>Viruses</taxon>
        <taxon>Duplodnaviria</taxon>
        <taxon>Heunggongvirae</taxon>
        <taxon>Uroviricota</taxon>
        <taxon>Caudoviricetes</taxon>
    </lineage>
</organism>
<dbReference type="CDD" id="cd04301">
    <property type="entry name" value="NAT_SF"/>
    <property type="match status" value="1"/>
</dbReference>
<dbReference type="InterPro" id="IPR050680">
    <property type="entry name" value="YpeA/RimI_acetyltransf"/>
</dbReference>
<evidence type="ECO:0000313" key="4">
    <source>
        <dbReference type="EMBL" id="DAD89536.1"/>
    </source>
</evidence>
<dbReference type="PANTHER" id="PTHR43420:SF47">
    <property type="entry name" value="N-ACETYLTRANSFERASE DOMAIN-CONTAINING PROTEIN"/>
    <property type="match status" value="1"/>
</dbReference>
<evidence type="ECO:0000259" key="3">
    <source>
        <dbReference type="PROSITE" id="PS51186"/>
    </source>
</evidence>
<evidence type="ECO:0000256" key="1">
    <source>
        <dbReference type="ARBA" id="ARBA00022679"/>
    </source>
</evidence>
<dbReference type="InterPro" id="IPR000182">
    <property type="entry name" value="GNAT_dom"/>
</dbReference>
<proteinExistence type="predicted"/>
<reference evidence="4" key="1">
    <citation type="journal article" date="2021" name="Proc. Natl. Acad. Sci. U.S.A.">
        <title>A Catalog of Tens of Thousands of Viruses from Human Metagenomes Reveals Hidden Associations with Chronic Diseases.</title>
        <authorList>
            <person name="Tisza M.J."/>
            <person name="Buck C.B."/>
        </authorList>
    </citation>
    <scope>NUCLEOTIDE SEQUENCE</scope>
    <source>
        <strain evidence="4">CtU4n16</strain>
    </source>
</reference>
<keyword evidence="1" id="KW-0808">Transferase</keyword>